<evidence type="ECO:0000313" key="2">
    <source>
        <dbReference type="EMBL" id="JAA69873.1"/>
    </source>
</evidence>
<organism evidence="2">
    <name type="scientific">Ixodes ricinus</name>
    <name type="common">Common tick</name>
    <name type="synonym">Acarus ricinus</name>
    <dbReference type="NCBI Taxonomy" id="34613"/>
    <lineage>
        <taxon>Eukaryota</taxon>
        <taxon>Metazoa</taxon>
        <taxon>Ecdysozoa</taxon>
        <taxon>Arthropoda</taxon>
        <taxon>Chelicerata</taxon>
        <taxon>Arachnida</taxon>
        <taxon>Acari</taxon>
        <taxon>Parasitiformes</taxon>
        <taxon>Ixodida</taxon>
        <taxon>Ixodoidea</taxon>
        <taxon>Ixodidae</taxon>
        <taxon>Ixodinae</taxon>
        <taxon>Ixodes</taxon>
    </lineage>
</organism>
<evidence type="ECO:0000256" key="1">
    <source>
        <dbReference type="SAM" id="SignalP"/>
    </source>
</evidence>
<dbReference type="EMBL" id="GADI01003935">
    <property type="protein sequence ID" value="JAA69873.1"/>
    <property type="molecule type" value="mRNA"/>
</dbReference>
<protein>
    <submittedName>
        <fullName evidence="2">Putative ixodegrin protein</fullName>
    </submittedName>
</protein>
<feature type="signal peptide" evidence="1">
    <location>
        <begin position="1"/>
        <end position="21"/>
    </location>
</feature>
<accession>A0A0K8RG79</accession>
<reference evidence="2" key="1">
    <citation type="submission" date="2012-12" db="EMBL/GenBank/DDBJ databases">
        <title>Identification and characterization of a phenylalanine ammonia-lyase gene family in Isatis indigotica Fort.</title>
        <authorList>
            <person name="Liu Q."/>
            <person name="Chen J."/>
            <person name="Zhou X."/>
            <person name="Di P."/>
            <person name="Xiao Y."/>
            <person name="Xuan H."/>
            <person name="Zhang L."/>
            <person name="Chen W."/>
        </authorList>
    </citation>
    <scope>NUCLEOTIDE SEQUENCE</scope>
    <source>
        <tissue evidence="2">Salivary gland</tissue>
    </source>
</reference>
<name>A0A0K8RG79_IXORI</name>
<keyword evidence="1" id="KW-0732">Signal</keyword>
<dbReference type="AlphaFoldDB" id="A0A0K8RG79"/>
<proteinExistence type="evidence at transcript level"/>
<sequence length="66" mass="7310">MKAVFIAAFLILGTLTLGAMAHEDTLKDLCLYNECDNDNECGPSDDCVCIAPRGDDYRKFCGKRTF</sequence>
<feature type="chain" id="PRO_5005517401" evidence="1">
    <location>
        <begin position="22"/>
        <end position="66"/>
    </location>
</feature>